<proteinExistence type="predicted"/>
<dbReference type="Proteomes" id="UP000034774">
    <property type="component" value="Unassembled WGS sequence"/>
</dbReference>
<protein>
    <submittedName>
        <fullName evidence="1">Uncharacterized protein</fullName>
    </submittedName>
</protein>
<gene>
    <name evidence="1" type="ORF">UT17_C0003G0091</name>
</gene>
<sequence length="188" mass="21425">MPSTERVETGPKHIDFHNFIVTQILHLGIIKGFPPHHLQLGSTIEKERENGTMVQEIIPYVLGTIKQTDLRAAYGHDFLLHNPHDETEKVSYLVRTARMFGADGEATYNVAVCRIPSPHKFENKKTWVTETVNNTINPYLSQMGFESEKTEFPTILISMHDQSLTVSYKGELDEFLGEIYSSFPDESE</sequence>
<name>A0A0G0LJG1_9BACT</name>
<dbReference type="EMBL" id="LBVU01000003">
    <property type="protein sequence ID" value="KKQ92068.1"/>
    <property type="molecule type" value="Genomic_DNA"/>
</dbReference>
<evidence type="ECO:0000313" key="1">
    <source>
        <dbReference type="EMBL" id="KKQ92068.1"/>
    </source>
</evidence>
<reference evidence="1 2" key="1">
    <citation type="journal article" date="2015" name="Nature">
        <title>rRNA introns, odd ribosomes, and small enigmatic genomes across a large radiation of phyla.</title>
        <authorList>
            <person name="Brown C.T."/>
            <person name="Hug L.A."/>
            <person name="Thomas B.C."/>
            <person name="Sharon I."/>
            <person name="Castelle C.J."/>
            <person name="Singh A."/>
            <person name="Wilkins M.J."/>
            <person name="Williams K.H."/>
            <person name="Banfield J.F."/>
        </authorList>
    </citation>
    <scope>NUCLEOTIDE SEQUENCE [LARGE SCALE GENOMIC DNA]</scope>
</reference>
<dbReference type="AlphaFoldDB" id="A0A0G0LJG1"/>
<evidence type="ECO:0000313" key="2">
    <source>
        <dbReference type="Proteomes" id="UP000034774"/>
    </source>
</evidence>
<organism evidence="1 2">
    <name type="scientific">Candidatus Woesebacteria bacterium GW2011_GWB1_39_10</name>
    <dbReference type="NCBI Taxonomy" id="1618572"/>
    <lineage>
        <taxon>Bacteria</taxon>
        <taxon>Candidatus Woeseibacteriota</taxon>
    </lineage>
</organism>
<accession>A0A0G0LJG1</accession>
<comment type="caution">
    <text evidence="1">The sequence shown here is derived from an EMBL/GenBank/DDBJ whole genome shotgun (WGS) entry which is preliminary data.</text>
</comment>